<feature type="region of interest" description="Disordered" evidence="1">
    <location>
        <begin position="1"/>
        <end position="44"/>
    </location>
</feature>
<organism evidence="2 3">
    <name type="scientific">Phytophthora fragariae</name>
    <dbReference type="NCBI Taxonomy" id="53985"/>
    <lineage>
        <taxon>Eukaryota</taxon>
        <taxon>Sar</taxon>
        <taxon>Stramenopiles</taxon>
        <taxon>Oomycota</taxon>
        <taxon>Peronosporomycetes</taxon>
        <taxon>Peronosporales</taxon>
        <taxon>Peronosporaceae</taxon>
        <taxon>Phytophthora</taxon>
    </lineage>
</organism>
<reference evidence="2 3" key="1">
    <citation type="submission" date="2018-09" db="EMBL/GenBank/DDBJ databases">
        <title>Genomic investigation of the strawberry pathogen Phytophthora fragariae indicates pathogenicity is determined by transcriptional variation in three key races.</title>
        <authorList>
            <person name="Adams T.M."/>
            <person name="Armitage A.D."/>
            <person name="Sobczyk M.K."/>
            <person name="Bates H.J."/>
            <person name="Dunwell J.M."/>
            <person name="Nellist C.F."/>
            <person name="Harrison R.J."/>
        </authorList>
    </citation>
    <scope>NUCLEOTIDE SEQUENCE [LARGE SCALE GENOMIC DNA]</scope>
    <source>
        <strain evidence="2 3">ONT-3</strain>
    </source>
</reference>
<dbReference type="AlphaFoldDB" id="A0A6G0LN98"/>
<evidence type="ECO:0000313" key="3">
    <source>
        <dbReference type="Proteomes" id="UP000488956"/>
    </source>
</evidence>
<dbReference type="Proteomes" id="UP000488956">
    <property type="component" value="Unassembled WGS sequence"/>
</dbReference>
<sequence>MGEAPADECAAKKASSGSSALQPVVEPRREARQHWRASRQRDRGHRYVTEAKPVLLLTHRSASLRFNHLAETLAGQKSRWRGLFCCTHTAYCIRFEVYVVHPQAALETLIHLTYPPPPPSPLPRILLKAPLRLM</sequence>
<proteinExistence type="predicted"/>
<protein>
    <submittedName>
        <fullName evidence="2">Uncharacterized protein</fullName>
    </submittedName>
</protein>
<evidence type="ECO:0000256" key="1">
    <source>
        <dbReference type="SAM" id="MobiDB-lite"/>
    </source>
</evidence>
<name>A0A6G0LN98_9STRA</name>
<feature type="compositionally biased region" description="Basic and acidic residues" evidence="1">
    <location>
        <begin position="26"/>
        <end position="44"/>
    </location>
</feature>
<comment type="caution">
    <text evidence="2">The sequence shown here is derived from an EMBL/GenBank/DDBJ whole genome shotgun (WGS) entry which is preliminary data.</text>
</comment>
<evidence type="ECO:0000313" key="2">
    <source>
        <dbReference type="EMBL" id="KAE9124982.1"/>
    </source>
</evidence>
<dbReference type="EMBL" id="QXFX01000222">
    <property type="protein sequence ID" value="KAE9124982.1"/>
    <property type="molecule type" value="Genomic_DNA"/>
</dbReference>
<gene>
    <name evidence="2" type="ORF">PF010_g5791</name>
</gene>
<accession>A0A6G0LN98</accession>